<dbReference type="InterPro" id="IPR050953">
    <property type="entry name" value="N4_N6_ade-DNA_methylase"/>
</dbReference>
<comment type="caution">
    <text evidence="10">The sequence shown here is derived from an EMBL/GenBank/DDBJ whole genome shotgun (WGS) entry which is preliminary data.</text>
</comment>
<evidence type="ECO:0000256" key="2">
    <source>
        <dbReference type="ARBA" id="ARBA00011900"/>
    </source>
</evidence>
<evidence type="ECO:0000259" key="8">
    <source>
        <dbReference type="Pfam" id="PF13649"/>
    </source>
</evidence>
<evidence type="ECO:0000313" key="10">
    <source>
        <dbReference type="EMBL" id="NME62638.1"/>
    </source>
</evidence>
<evidence type="ECO:0000259" key="9">
    <source>
        <dbReference type="Pfam" id="PF22837"/>
    </source>
</evidence>
<dbReference type="InterPro" id="IPR011639">
    <property type="entry name" value="MethylTrfase_TaqI-like_dom"/>
</dbReference>
<name>A0A7X9NS61_9BIFI</name>
<keyword evidence="3 10" id="KW-0489">Methyltransferase</keyword>
<dbReference type="AlphaFoldDB" id="A0A7X9NS61"/>
<dbReference type="InterPro" id="IPR054520">
    <property type="entry name" value="M_Eco57I_C"/>
</dbReference>
<dbReference type="GO" id="GO:0009007">
    <property type="term" value="F:site-specific DNA-methyltransferase (adenine-specific) activity"/>
    <property type="evidence" value="ECO:0007669"/>
    <property type="project" value="UniProtKB-EC"/>
</dbReference>
<evidence type="ECO:0000256" key="6">
    <source>
        <dbReference type="ARBA" id="ARBA00047942"/>
    </source>
</evidence>
<dbReference type="EC" id="2.1.1.72" evidence="2"/>
<proteinExistence type="inferred from homology"/>
<dbReference type="CDD" id="cd02440">
    <property type="entry name" value="AdoMet_MTases"/>
    <property type="match status" value="1"/>
</dbReference>
<dbReference type="InterPro" id="IPR029063">
    <property type="entry name" value="SAM-dependent_MTases_sf"/>
</dbReference>
<dbReference type="EMBL" id="JABAGI010000012">
    <property type="protein sequence ID" value="NME62638.1"/>
    <property type="molecule type" value="Genomic_DNA"/>
</dbReference>
<keyword evidence="5" id="KW-0949">S-adenosyl-L-methionine</keyword>
<dbReference type="GO" id="GO:0032259">
    <property type="term" value="P:methylation"/>
    <property type="evidence" value="ECO:0007669"/>
    <property type="project" value="UniProtKB-KW"/>
</dbReference>
<evidence type="ECO:0000256" key="1">
    <source>
        <dbReference type="ARBA" id="ARBA00006594"/>
    </source>
</evidence>
<comment type="similarity">
    <text evidence="1">Belongs to the N(4)/N(6)-methyltransferase family.</text>
</comment>
<feature type="domain" description="Type II methyltransferase M.Eco57I C-terminal" evidence="9">
    <location>
        <begin position="294"/>
        <end position="497"/>
    </location>
</feature>
<dbReference type="Pfam" id="PF07669">
    <property type="entry name" value="Eco57I"/>
    <property type="match status" value="1"/>
</dbReference>
<dbReference type="Proteomes" id="UP000588369">
    <property type="component" value="Unassembled WGS sequence"/>
</dbReference>
<gene>
    <name evidence="10" type="ORF">HF844_07510</name>
</gene>
<dbReference type="GO" id="GO:0006304">
    <property type="term" value="P:DNA modification"/>
    <property type="evidence" value="ECO:0007669"/>
    <property type="project" value="InterPro"/>
</dbReference>
<feature type="domain" description="Methyltransferase" evidence="8">
    <location>
        <begin position="73"/>
        <end position="138"/>
    </location>
</feature>
<dbReference type="Pfam" id="PF13649">
    <property type="entry name" value="Methyltransf_25"/>
    <property type="match status" value="1"/>
</dbReference>
<accession>A0A7X9NS61</accession>
<evidence type="ECO:0000256" key="3">
    <source>
        <dbReference type="ARBA" id="ARBA00022603"/>
    </source>
</evidence>
<dbReference type="SUPFAM" id="SSF53335">
    <property type="entry name" value="S-adenosyl-L-methionine-dependent methyltransferases"/>
    <property type="match status" value="1"/>
</dbReference>
<protein>
    <recommendedName>
        <fullName evidence="2">site-specific DNA-methyltransferase (adenine-specific)</fullName>
        <ecNumber evidence="2">2.1.1.72</ecNumber>
    </recommendedName>
</protein>
<evidence type="ECO:0000256" key="4">
    <source>
        <dbReference type="ARBA" id="ARBA00022679"/>
    </source>
</evidence>
<dbReference type="Pfam" id="PF22837">
    <property type="entry name" value="M_Eco57I_C"/>
    <property type="match status" value="1"/>
</dbReference>
<dbReference type="Gene3D" id="3.40.50.150">
    <property type="entry name" value="Vaccinia Virus protein VP39"/>
    <property type="match status" value="1"/>
</dbReference>
<organism evidence="10 11">
    <name type="scientific">Bifidobacterium thermophilum</name>
    <dbReference type="NCBI Taxonomy" id="33905"/>
    <lineage>
        <taxon>Bacteria</taxon>
        <taxon>Bacillati</taxon>
        <taxon>Actinomycetota</taxon>
        <taxon>Actinomycetes</taxon>
        <taxon>Bifidobacteriales</taxon>
        <taxon>Bifidobacteriaceae</taxon>
        <taxon>Bifidobacterium</taxon>
    </lineage>
</organism>
<evidence type="ECO:0000256" key="5">
    <source>
        <dbReference type="ARBA" id="ARBA00022691"/>
    </source>
</evidence>
<reference evidence="10 11" key="1">
    <citation type="submission" date="2020-04" db="EMBL/GenBank/DDBJ databases">
        <authorList>
            <person name="Hitch T.C.A."/>
            <person name="Wylensek D."/>
            <person name="Clavel T."/>
        </authorList>
    </citation>
    <scope>NUCLEOTIDE SEQUENCE [LARGE SCALE GENOMIC DNA]</scope>
    <source>
        <strain evidence="10 11">BSM-130-P53-3C</strain>
    </source>
</reference>
<sequence>MTTVQSFFPLMAEEYDHSAIVRGWEKHKDVLGDEFMLLASVDSRRKDGATYTPIGMVEEMVDQSAKVLTPDVVVDCGCGSGRFSVIAAQRFPSATVYAIDKSKDACEMCAANANALGLSDRIKVIHGDFMDFHVPSPRGRVLWIGNPPYVRHHDISPEDKIRFKQVARSLGLRASGLAGLHVHFIAHIASQWRKGDFAILVTSSEWMDVNYGSFVRDLLTGPLSVGSIHLYDKAERVFPNAETTAVVFTMTDSDASSVDRKVAVELPNGESKAVSLESLRVSQRWSAALAGQTENTEEHSEMVRLGSIARVHRGVVTGDNRFWVRDVDALSDIPSELTQPIVSHAKEIMNDCVAVNDTAKLKRLIVLPEDLQSLSPSTERVARRILAEGEKRGVDKGYVASSRRVWWSVKPPQAPAILMTYMTRRAPVFVLNEKRVPMLNVVHGIYPQQHMSRRALSNLVAYLNKEVDKEQGRTYCGGLVKFEPREAEAILVPTLEKLEGMQ</sequence>
<keyword evidence="4 10" id="KW-0808">Transferase</keyword>
<comment type="catalytic activity">
    <reaction evidence="6">
        <text>a 2'-deoxyadenosine in DNA + S-adenosyl-L-methionine = an N(6)-methyl-2'-deoxyadenosine in DNA + S-adenosyl-L-homocysteine + H(+)</text>
        <dbReference type="Rhea" id="RHEA:15197"/>
        <dbReference type="Rhea" id="RHEA-COMP:12418"/>
        <dbReference type="Rhea" id="RHEA-COMP:12419"/>
        <dbReference type="ChEBI" id="CHEBI:15378"/>
        <dbReference type="ChEBI" id="CHEBI:57856"/>
        <dbReference type="ChEBI" id="CHEBI:59789"/>
        <dbReference type="ChEBI" id="CHEBI:90615"/>
        <dbReference type="ChEBI" id="CHEBI:90616"/>
        <dbReference type="EC" id="2.1.1.72"/>
    </reaction>
</comment>
<evidence type="ECO:0000259" key="7">
    <source>
        <dbReference type="Pfam" id="PF07669"/>
    </source>
</evidence>
<feature type="domain" description="Type II methyltransferase M.TaqI-like" evidence="7">
    <location>
        <begin position="144"/>
        <end position="238"/>
    </location>
</feature>
<dbReference type="PANTHER" id="PTHR33841:SF5">
    <property type="entry name" value="DNA METHYLASE (MODIFICATION METHYLASE) (METHYLTRANSFERASE)-RELATED"/>
    <property type="match status" value="1"/>
</dbReference>
<dbReference type="PANTHER" id="PTHR33841">
    <property type="entry name" value="DNA METHYLTRANSFERASE YEEA-RELATED"/>
    <property type="match status" value="1"/>
</dbReference>
<dbReference type="RefSeq" id="WP_168984468.1">
    <property type="nucleotide sequence ID" value="NZ_JABAGI010000012.1"/>
</dbReference>
<dbReference type="InterPro" id="IPR041698">
    <property type="entry name" value="Methyltransf_25"/>
</dbReference>
<evidence type="ECO:0000313" key="11">
    <source>
        <dbReference type="Proteomes" id="UP000588369"/>
    </source>
</evidence>